<reference evidence="1 2" key="1">
    <citation type="submission" date="2018-10" db="EMBL/GenBank/DDBJ databases">
        <title>Genomic Encyclopedia of Archaeal and Bacterial Type Strains, Phase II (KMG-II): from individual species to whole genera.</title>
        <authorList>
            <person name="Goeker M."/>
        </authorList>
    </citation>
    <scope>NUCLEOTIDE SEQUENCE [LARGE SCALE GENOMIC DNA]</scope>
    <source>
        <strain evidence="1 2">DSM 14954</strain>
    </source>
</reference>
<gene>
    <name evidence="1" type="ORF">C8N24_5916</name>
</gene>
<name>A0A660L3V2_9ACTN</name>
<organism evidence="1 2">
    <name type="scientific">Solirubrobacter pauli</name>
    <dbReference type="NCBI Taxonomy" id="166793"/>
    <lineage>
        <taxon>Bacteria</taxon>
        <taxon>Bacillati</taxon>
        <taxon>Actinomycetota</taxon>
        <taxon>Thermoleophilia</taxon>
        <taxon>Solirubrobacterales</taxon>
        <taxon>Solirubrobacteraceae</taxon>
        <taxon>Solirubrobacter</taxon>
    </lineage>
</organism>
<dbReference type="InterPro" id="IPR036086">
    <property type="entry name" value="ParB/Sulfiredoxin_sf"/>
</dbReference>
<dbReference type="Gene3D" id="3.90.1530.10">
    <property type="entry name" value="Conserved hypothetical protein from pyrococcus furiosus pfu- 392566-001, ParB domain"/>
    <property type="match status" value="1"/>
</dbReference>
<sequence>MFPTGNTHMDAQRAFDKASRAQRRSAIVNRLRRQCAECLRLQVHDTTFRAVRHASGVKEIPLEEISATVEPARARQFDADFRPSGKRTRARWERLWVAEQRGEVIPPISVVRTHAGYAVIDGHHRVSVAKSRGAITIDAVVSAA</sequence>
<evidence type="ECO:0000313" key="1">
    <source>
        <dbReference type="EMBL" id="RKQ87884.1"/>
    </source>
</evidence>
<dbReference type="AlphaFoldDB" id="A0A660L3V2"/>
<protein>
    <submittedName>
        <fullName evidence="1">ParB-like nuclease family protein</fullName>
    </submittedName>
</protein>
<proteinExistence type="predicted"/>
<dbReference type="EMBL" id="RBIL01000002">
    <property type="protein sequence ID" value="RKQ87884.1"/>
    <property type="molecule type" value="Genomic_DNA"/>
</dbReference>
<evidence type="ECO:0000313" key="2">
    <source>
        <dbReference type="Proteomes" id="UP000278962"/>
    </source>
</evidence>
<comment type="caution">
    <text evidence="1">The sequence shown here is derived from an EMBL/GenBank/DDBJ whole genome shotgun (WGS) entry which is preliminary data.</text>
</comment>
<dbReference type="OrthoDB" id="1100724at2"/>
<dbReference type="SUPFAM" id="SSF110849">
    <property type="entry name" value="ParB/Sulfiredoxin"/>
    <property type="match status" value="1"/>
</dbReference>
<dbReference type="Proteomes" id="UP000278962">
    <property type="component" value="Unassembled WGS sequence"/>
</dbReference>
<accession>A0A660L3V2</accession>
<dbReference type="RefSeq" id="WP_121256888.1">
    <property type="nucleotide sequence ID" value="NZ_RBIL01000002.1"/>
</dbReference>
<keyword evidence="2" id="KW-1185">Reference proteome</keyword>